<organism evidence="4 5">
    <name type="scientific">Podospora bellae-mahoneyi</name>
    <dbReference type="NCBI Taxonomy" id="2093777"/>
    <lineage>
        <taxon>Eukaryota</taxon>
        <taxon>Fungi</taxon>
        <taxon>Dikarya</taxon>
        <taxon>Ascomycota</taxon>
        <taxon>Pezizomycotina</taxon>
        <taxon>Sordariomycetes</taxon>
        <taxon>Sordariomycetidae</taxon>
        <taxon>Sordariales</taxon>
        <taxon>Podosporaceae</taxon>
        <taxon>Podospora</taxon>
    </lineage>
</organism>
<dbReference type="InterPro" id="IPR036065">
    <property type="entry name" value="BolA-like_sf"/>
</dbReference>
<reference evidence="4 5" key="1">
    <citation type="journal article" date="2023" name="bioRxiv">
        <title>High-quality genome assemblies of four members of thePodospora anserinaspecies complex.</title>
        <authorList>
            <person name="Ament-Velasquez S.L."/>
            <person name="Vogan A.A."/>
            <person name="Wallerman O."/>
            <person name="Hartmann F."/>
            <person name="Gautier V."/>
            <person name="Silar P."/>
            <person name="Giraud T."/>
            <person name="Johannesson H."/>
        </authorList>
    </citation>
    <scope>NUCLEOTIDE SEQUENCE [LARGE SCALE GENOMIC DNA]</scope>
    <source>
        <strain evidence="4 5">CBS 112042</strain>
    </source>
</reference>
<evidence type="ECO:0000313" key="5">
    <source>
        <dbReference type="Proteomes" id="UP001322138"/>
    </source>
</evidence>
<dbReference type="PANTHER" id="PTHR46188">
    <property type="entry name" value="BOLA-LIKE PROTEIN 3"/>
    <property type="match status" value="1"/>
</dbReference>
<dbReference type="InterPro" id="IPR052275">
    <property type="entry name" value="Mt_Fe-S_assembly_factor"/>
</dbReference>
<evidence type="ECO:0008006" key="6">
    <source>
        <dbReference type="Google" id="ProtNLM"/>
    </source>
</evidence>
<dbReference type="PANTHER" id="PTHR46188:SF1">
    <property type="entry name" value="BOLA-LIKE PROTEIN 3"/>
    <property type="match status" value="1"/>
</dbReference>
<dbReference type="InterPro" id="IPR002634">
    <property type="entry name" value="BolA"/>
</dbReference>
<comment type="caution">
    <text evidence="4">The sequence shown here is derived from an EMBL/GenBank/DDBJ whole genome shotgun (WGS) entry which is preliminary data.</text>
</comment>
<evidence type="ECO:0000256" key="3">
    <source>
        <dbReference type="SAM" id="MobiDB-lite"/>
    </source>
</evidence>
<gene>
    <name evidence="4" type="ORF">QC761_704530</name>
</gene>
<accession>A0ABR0F4N8</accession>
<feature type="compositionally biased region" description="Low complexity" evidence="3">
    <location>
        <begin position="61"/>
        <end position="75"/>
    </location>
</feature>
<evidence type="ECO:0000313" key="4">
    <source>
        <dbReference type="EMBL" id="KAK4638783.1"/>
    </source>
</evidence>
<dbReference type="RefSeq" id="XP_062727759.1">
    <property type="nucleotide sequence ID" value="XM_062882029.1"/>
</dbReference>
<evidence type="ECO:0000256" key="1">
    <source>
        <dbReference type="ARBA" id="ARBA00005578"/>
    </source>
</evidence>
<sequence length="159" mass="17355">MICRTCLRARLAQRLPSTVPKRTLFAATTRCAPAITTNFAIPARPQHQFPRIAGHAQRLYSSESAASASQSSEPPSALPRPEDLTEGEAQVWDILVAEFAPTQLLVQDISGGCGSMYGIDISSEKFRGLNMLKQQRLVNAALGDLVKEWHGVQLKTRAP</sequence>
<comment type="similarity">
    <text evidence="1 2">Belongs to the BolA/IbaG family.</text>
</comment>
<name>A0ABR0F4N8_9PEZI</name>
<dbReference type="Proteomes" id="UP001322138">
    <property type="component" value="Unassembled WGS sequence"/>
</dbReference>
<protein>
    <recommendedName>
        <fullName evidence="6">BolA-like protein</fullName>
    </recommendedName>
</protein>
<dbReference type="Gene3D" id="3.30.300.90">
    <property type="entry name" value="BolA-like"/>
    <property type="match status" value="1"/>
</dbReference>
<dbReference type="GeneID" id="87901511"/>
<evidence type="ECO:0000256" key="2">
    <source>
        <dbReference type="RuleBase" id="RU003860"/>
    </source>
</evidence>
<feature type="region of interest" description="Disordered" evidence="3">
    <location>
        <begin position="61"/>
        <end position="83"/>
    </location>
</feature>
<dbReference type="EMBL" id="JAFFGZ010000009">
    <property type="protein sequence ID" value="KAK4638783.1"/>
    <property type="molecule type" value="Genomic_DNA"/>
</dbReference>
<keyword evidence="5" id="KW-1185">Reference proteome</keyword>
<dbReference type="Pfam" id="PF01722">
    <property type="entry name" value="BolA"/>
    <property type="match status" value="1"/>
</dbReference>
<proteinExistence type="inferred from homology"/>
<dbReference type="SUPFAM" id="SSF82657">
    <property type="entry name" value="BolA-like"/>
    <property type="match status" value="1"/>
</dbReference>